<comment type="similarity">
    <text evidence="1 4">Belongs to the D-isomer specific 2-hydroxyacid dehydrogenase family.</text>
</comment>
<evidence type="ECO:0000259" key="6">
    <source>
        <dbReference type="Pfam" id="PF02826"/>
    </source>
</evidence>
<dbReference type="SUPFAM" id="SSF52283">
    <property type="entry name" value="Formate/glycerate dehydrogenase catalytic domain-like"/>
    <property type="match status" value="1"/>
</dbReference>
<protein>
    <submittedName>
        <fullName evidence="7">C-terminal binding protein</fullName>
    </submittedName>
</protein>
<dbReference type="Pfam" id="PF02826">
    <property type="entry name" value="2-Hacid_dh_C"/>
    <property type="match status" value="1"/>
</dbReference>
<evidence type="ECO:0000256" key="4">
    <source>
        <dbReference type="RuleBase" id="RU003719"/>
    </source>
</evidence>
<dbReference type="InterPro" id="IPR006140">
    <property type="entry name" value="D-isomer_DH_NAD-bd"/>
</dbReference>
<dbReference type="RefSeq" id="WP_141191910.1">
    <property type="nucleotide sequence ID" value="NZ_JBHUMR010000016.1"/>
</dbReference>
<dbReference type="CDD" id="cd05299">
    <property type="entry name" value="CtBP_dh"/>
    <property type="match status" value="1"/>
</dbReference>
<dbReference type="InterPro" id="IPR036291">
    <property type="entry name" value="NAD(P)-bd_dom_sf"/>
</dbReference>
<keyword evidence="3" id="KW-0520">NAD</keyword>
<keyword evidence="2 4" id="KW-0560">Oxidoreductase</keyword>
<evidence type="ECO:0000256" key="2">
    <source>
        <dbReference type="ARBA" id="ARBA00023002"/>
    </source>
</evidence>
<accession>A0ABW5PV37</accession>
<dbReference type="InterPro" id="IPR043322">
    <property type="entry name" value="CtBP"/>
</dbReference>
<dbReference type="PANTHER" id="PTHR42789">
    <property type="entry name" value="D-ISOMER SPECIFIC 2-HYDROXYACID DEHYDROGENASE FAMILY PROTEIN (AFU_ORTHOLOGUE AFUA_6G10090)"/>
    <property type="match status" value="1"/>
</dbReference>
<keyword evidence="8" id="KW-1185">Reference proteome</keyword>
<proteinExistence type="inferred from homology"/>
<feature type="domain" description="D-isomer specific 2-hydroxyacid dehydrogenase NAD-binding" evidence="6">
    <location>
        <begin position="110"/>
        <end position="286"/>
    </location>
</feature>
<dbReference type="SUPFAM" id="SSF51735">
    <property type="entry name" value="NAD(P)-binding Rossmann-fold domains"/>
    <property type="match status" value="1"/>
</dbReference>
<dbReference type="PANTHER" id="PTHR42789:SF1">
    <property type="entry name" value="D-ISOMER SPECIFIC 2-HYDROXYACID DEHYDROGENASE FAMILY PROTEIN (AFU_ORTHOLOGUE AFUA_6G10090)"/>
    <property type="match status" value="1"/>
</dbReference>
<sequence>MSRFKVMVTDYEYKDLLIEEEILNQFNIELIACQCHTEDDVIDACRNADAIINQYAPITKKVIQSLTNCKIIARYGIGVNTIDIDAATKSHIIISNVPDYCIDEVSNHAISLLLSLARKIPFYNQKVKNQKWDYKEGAPLFRLKNQTLGLVGFGRIPQLVAKKAKAFGLNILAYDPYVDETIAQERQVRLVDLNTLCRQSDFISLHAPLTNQTKDMIGEAEFSIMKKQSYLINTARGPLINESALIQAIKEKKIAGAALDVLSSEPISPDHPFLQLENVILTPHVAWYSEESEIDLRKKVAQSIMDVLHGYYPNYIVNRELYQKRFLKVK</sequence>
<organism evidence="7 8">
    <name type="scientific">Terrilactibacillus laevilacticus</name>
    <dbReference type="NCBI Taxonomy" id="1380157"/>
    <lineage>
        <taxon>Bacteria</taxon>
        <taxon>Bacillati</taxon>
        <taxon>Bacillota</taxon>
        <taxon>Bacilli</taxon>
        <taxon>Bacillales</taxon>
        <taxon>Bacillaceae</taxon>
        <taxon>Terrilactibacillus</taxon>
    </lineage>
</organism>
<dbReference type="Gene3D" id="3.40.50.720">
    <property type="entry name" value="NAD(P)-binding Rossmann-like Domain"/>
    <property type="match status" value="2"/>
</dbReference>
<dbReference type="PROSITE" id="PS00670">
    <property type="entry name" value="D_2_HYDROXYACID_DH_2"/>
    <property type="match status" value="1"/>
</dbReference>
<reference evidence="8" key="1">
    <citation type="journal article" date="2019" name="Int. J. Syst. Evol. Microbiol.">
        <title>The Global Catalogue of Microorganisms (GCM) 10K type strain sequencing project: providing services to taxonomists for standard genome sequencing and annotation.</title>
        <authorList>
            <consortium name="The Broad Institute Genomics Platform"/>
            <consortium name="The Broad Institute Genome Sequencing Center for Infectious Disease"/>
            <person name="Wu L."/>
            <person name="Ma J."/>
        </authorList>
    </citation>
    <scope>NUCLEOTIDE SEQUENCE [LARGE SCALE GENOMIC DNA]</scope>
    <source>
        <strain evidence="8">TISTR 2241</strain>
    </source>
</reference>
<gene>
    <name evidence="7" type="ORF">ACFSTF_14400</name>
</gene>
<feature type="domain" description="D-isomer specific 2-hydroxyacid dehydrogenase catalytic" evidence="5">
    <location>
        <begin position="22"/>
        <end position="318"/>
    </location>
</feature>
<evidence type="ECO:0000313" key="8">
    <source>
        <dbReference type="Proteomes" id="UP001597458"/>
    </source>
</evidence>
<evidence type="ECO:0000256" key="3">
    <source>
        <dbReference type="ARBA" id="ARBA00023027"/>
    </source>
</evidence>
<comment type="caution">
    <text evidence="7">The sequence shown here is derived from an EMBL/GenBank/DDBJ whole genome shotgun (WGS) entry which is preliminary data.</text>
</comment>
<dbReference type="InterPro" id="IPR050857">
    <property type="entry name" value="D-2-hydroxyacid_DH"/>
</dbReference>
<dbReference type="Proteomes" id="UP001597458">
    <property type="component" value="Unassembled WGS sequence"/>
</dbReference>
<dbReference type="InterPro" id="IPR029753">
    <property type="entry name" value="D-isomer_DH_CS"/>
</dbReference>
<evidence type="ECO:0000313" key="7">
    <source>
        <dbReference type="EMBL" id="MFD2618494.1"/>
    </source>
</evidence>
<evidence type="ECO:0000259" key="5">
    <source>
        <dbReference type="Pfam" id="PF00389"/>
    </source>
</evidence>
<dbReference type="Pfam" id="PF00389">
    <property type="entry name" value="2-Hacid_dh"/>
    <property type="match status" value="1"/>
</dbReference>
<name>A0ABW5PV37_9BACI</name>
<dbReference type="InterPro" id="IPR006139">
    <property type="entry name" value="D-isomer_2_OHA_DH_cat_dom"/>
</dbReference>
<dbReference type="EMBL" id="JBHUMR010000016">
    <property type="protein sequence ID" value="MFD2618494.1"/>
    <property type="molecule type" value="Genomic_DNA"/>
</dbReference>
<evidence type="ECO:0000256" key="1">
    <source>
        <dbReference type="ARBA" id="ARBA00005854"/>
    </source>
</evidence>